<dbReference type="InterPro" id="IPR036388">
    <property type="entry name" value="WH-like_DNA-bd_sf"/>
</dbReference>
<dbReference type="EMBL" id="WMBF01000016">
    <property type="protein sequence ID" value="MBW5420657.1"/>
    <property type="molecule type" value="Genomic_DNA"/>
</dbReference>
<organism evidence="1 2">
    <name type="scientific">Streptomyces anatolicus</name>
    <dbReference type="NCBI Taxonomy" id="2675858"/>
    <lineage>
        <taxon>Bacteria</taxon>
        <taxon>Bacillati</taxon>
        <taxon>Actinomycetota</taxon>
        <taxon>Actinomycetes</taxon>
        <taxon>Kitasatosporales</taxon>
        <taxon>Streptomycetaceae</taxon>
        <taxon>Streptomyces</taxon>
    </lineage>
</organism>
<sequence length="227" mass="25078">MSLHRRRPRRDSLVVLPDEEAAVENAIDVLLDGARHSVNLTLPGSAEQSKVGAPALLRLRAAGRERRVVRLLCGTRGLNVDLIRTVEKRSPRLGMRVTKSALQEVLITDGRFALVRATLEAEGDCVMIVQDPAVVRTLDLLFAGVWEGAMPPAEYTRLSRRLSSDVARCILERLRDGTTDAVGAREIQVSLRTYRRHVADIMRELDANSRFQAGVRAVELGLLSPEG</sequence>
<comment type="caution">
    <text evidence="1">The sequence shown here is derived from an EMBL/GenBank/DDBJ whole genome shotgun (WGS) entry which is preliminary data.</text>
</comment>
<dbReference type="GO" id="GO:0003677">
    <property type="term" value="F:DNA binding"/>
    <property type="evidence" value="ECO:0007669"/>
    <property type="project" value="UniProtKB-KW"/>
</dbReference>
<dbReference type="InterPro" id="IPR016032">
    <property type="entry name" value="Sig_transdc_resp-reg_C-effctor"/>
</dbReference>
<dbReference type="SUPFAM" id="SSF46894">
    <property type="entry name" value="C-terminal effector domain of the bipartite response regulators"/>
    <property type="match status" value="1"/>
</dbReference>
<keyword evidence="1" id="KW-0238">DNA-binding</keyword>
<accession>A0ABS6YJ96</accession>
<reference evidence="1 2" key="1">
    <citation type="submission" date="2019-11" db="EMBL/GenBank/DDBJ databases">
        <authorList>
            <person name="Ay H."/>
        </authorList>
    </citation>
    <scope>NUCLEOTIDE SEQUENCE [LARGE SCALE GENOMIC DNA]</scope>
    <source>
        <strain evidence="1 2">BG9H</strain>
    </source>
</reference>
<protein>
    <submittedName>
        <fullName evidence="1">DNA-binding response regulator</fullName>
    </submittedName>
</protein>
<gene>
    <name evidence="1" type="ORF">GKQ77_03610</name>
</gene>
<dbReference type="Gene3D" id="1.10.10.10">
    <property type="entry name" value="Winged helix-like DNA-binding domain superfamily/Winged helix DNA-binding domain"/>
    <property type="match status" value="1"/>
</dbReference>
<name>A0ABS6YJ96_9ACTN</name>
<evidence type="ECO:0000313" key="1">
    <source>
        <dbReference type="EMBL" id="MBW5420657.1"/>
    </source>
</evidence>
<dbReference type="RefSeq" id="WP_219687203.1">
    <property type="nucleotide sequence ID" value="NZ_WMBF01000016.1"/>
</dbReference>
<proteinExistence type="predicted"/>
<dbReference type="Proteomes" id="UP001197114">
    <property type="component" value="Unassembled WGS sequence"/>
</dbReference>
<evidence type="ECO:0000313" key="2">
    <source>
        <dbReference type="Proteomes" id="UP001197114"/>
    </source>
</evidence>
<keyword evidence="2" id="KW-1185">Reference proteome</keyword>